<evidence type="ECO:0000313" key="2">
    <source>
        <dbReference type="WBParaSite" id="RSKR_0000898900.1"/>
    </source>
</evidence>
<sequence>MECQDVKPNIHVSNASNIEDRLSERSSSCTAITDEVRFSIIEAIQCRPSIWDSSSKEARSHLTRKDNFIEVAAHLSNLGHHLTTVDVEKQWKNLKDTYSKVKKKIQSDQHGIMIPPKWRFFNAMLFLDTADSYQSQQQQMNTIIMNTTDSRKRRHTMGSPHVLKIKNETGISKEMFNPINCSDMDLQSLSHDDPNVASSSSPQSLRCQMPISATIYKTHNDNSHQSQQNSSNQSGVHQQMYYHNIAVVDDEYTAFCKSLIFSLREIGSTNRLQFLKLQKSIIIM</sequence>
<name>A0AC35U7V9_9BILA</name>
<organism evidence="1 2">
    <name type="scientific">Rhabditophanes sp. KR3021</name>
    <dbReference type="NCBI Taxonomy" id="114890"/>
    <lineage>
        <taxon>Eukaryota</taxon>
        <taxon>Metazoa</taxon>
        <taxon>Ecdysozoa</taxon>
        <taxon>Nematoda</taxon>
        <taxon>Chromadorea</taxon>
        <taxon>Rhabditida</taxon>
        <taxon>Tylenchina</taxon>
        <taxon>Panagrolaimomorpha</taxon>
        <taxon>Strongyloidoidea</taxon>
        <taxon>Alloionematidae</taxon>
        <taxon>Rhabditophanes</taxon>
    </lineage>
</organism>
<reference evidence="2" key="1">
    <citation type="submission" date="2016-11" db="UniProtKB">
        <authorList>
            <consortium name="WormBaseParasite"/>
        </authorList>
    </citation>
    <scope>IDENTIFICATION</scope>
    <source>
        <strain evidence="2">KR3021</strain>
    </source>
</reference>
<dbReference type="WBParaSite" id="RSKR_0000898900.1">
    <property type="protein sequence ID" value="RSKR_0000898900.1"/>
    <property type="gene ID" value="RSKR_0000898900"/>
</dbReference>
<proteinExistence type="predicted"/>
<protein>
    <submittedName>
        <fullName evidence="2">MADF domain-containing protein</fullName>
    </submittedName>
</protein>
<evidence type="ECO:0000313" key="1">
    <source>
        <dbReference type="Proteomes" id="UP000095286"/>
    </source>
</evidence>
<dbReference type="Proteomes" id="UP000095286">
    <property type="component" value="Unplaced"/>
</dbReference>
<accession>A0AC35U7V9</accession>